<dbReference type="STRING" id="1229783.C273_05370"/>
<organism evidence="1 2">
    <name type="scientific">Staphylococcus massiliensis S46</name>
    <dbReference type="NCBI Taxonomy" id="1229783"/>
    <lineage>
        <taxon>Bacteria</taxon>
        <taxon>Bacillati</taxon>
        <taxon>Bacillota</taxon>
        <taxon>Bacilli</taxon>
        <taxon>Bacillales</taxon>
        <taxon>Staphylococcaceae</taxon>
        <taxon>Staphylococcus</taxon>
    </lineage>
</organism>
<dbReference type="PATRIC" id="fig|1229783.3.peg.1085"/>
<evidence type="ECO:0000313" key="2">
    <source>
        <dbReference type="Proteomes" id="UP000009885"/>
    </source>
</evidence>
<dbReference type="AlphaFoldDB" id="K9ARE0"/>
<reference evidence="1 2" key="1">
    <citation type="journal article" date="2013" name="Genome Announc.">
        <title>Genome Sequence of Staphylococcus massiliensis Strain S46, Isolated from the Surface of Healthy Human Skin.</title>
        <authorList>
            <person name="Srivastav R."/>
            <person name="Singh A."/>
            <person name="Jangir P.K."/>
            <person name="Kumari C."/>
            <person name="Muduli S."/>
            <person name="Sharma R."/>
        </authorList>
    </citation>
    <scope>NUCLEOTIDE SEQUENCE [LARGE SCALE GENOMIC DNA]</scope>
    <source>
        <strain evidence="1 2">S46</strain>
    </source>
</reference>
<gene>
    <name evidence="1" type="ORF">C273_05370</name>
</gene>
<dbReference type="EMBL" id="AMSQ01000006">
    <property type="protein sequence ID" value="EKU48611.1"/>
    <property type="molecule type" value="Genomic_DNA"/>
</dbReference>
<name>K9ARE0_9STAP</name>
<evidence type="ECO:0000313" key="1">
    <source>
        <dbReference type="EMBL" id="EKU48611.1"/>
    </source>
</evidence>
<comment type="caution">
    <text evidence="1">The sequence shown here is derived from an EMBL/GenBank/DDBJ whole genome shotgun (WGS) entry which is preliminary data.</text>
</comment>
<accession>K9ARE0</accession>
<sequence>MSACFGPFLCGDFVVIIDIGRTDGIGKVSRFLEAVGLSRKLERDKRRPLVYQESKNVINGGPWFIKKVGT</sequence>
<protein>
    <submittedName>
        <fullName evidence="1">Uncharacterized protein</fullName>
    </submittedName>
</protein>
<dbReference type="Proteomes" id="UP000009885">
    <property type="component" value="Unassembled WGS sequence"/>
</dbReference>
<proteinExistence type="predicted"/>
<keyword evidence="2" id="KW-1185">Reference proteome</keyword>